<reference evidence="1 2" key="2">
    <citation type="submission" date="2018-06" db="EMBL/GenBank/DDBJ databases">
        <title>Metagenomic assembly of (sub)arctic Cyanobacteria and their associated microbiome from non-axenic cultures.</title>
        <authorList>
            <person name="Baurain D."/>
        </authorList>
    </citation>
    <scope>NUCLEOTIDE SEQUENCE [LARGE SCALE GENOMIC DNA]</scope>
    <source>
        <strain evidence="1">ULC027bin1</strain>
    </source>
</reference>
<evidence type="ECO:0000313" key="2">
    <source>
        <dbReference type="Proteomes" id="UP000249794"/>
    </source>
</evidence>
<accession>A0A2W4WTW7</accession>
<reference evidence="2" key="1">
    <citation type="submission" date="2018-04" db="EMBL/GenBank/DDBJ databases">
        <authorList>
            <person name="Cornet L."/>
        </authorList>
    </citation>
    <scope>NUCLEOTIDE SEQUENCE [LARGE SCALE GENOMIC DNA]</scope>
</reference>
<gene>
    <name evidence="1" type="ORF">DCF15_21625</name>
</gene>
<sequence length="72" mass="8065">MISVPITLEQLILAVQNLQPEERMQVARALVQSELASDLTALIRELYAESPADDISDEDIMAEIQAVRQQSR</sequence>
<dbReference type="EMBL" id="QBMP01000361">
    <property type="protein sequence ID" value="PZO45329.1"/>
    <property type="molecule type" value="Genomic_DNA"/>
</dbReference>
<comment type="caution">
    <text evidence="1">The sequence shown here is derived from an EMBL/GenBank/DDBJ whole genome shotgun (WGS) entry which is preliminary data.</text>
</comment>
<organism evidence="1 2">
    <name type="scientific">Phormidesmis priestleyi</name>
    <dbReference type="NCBI Taxonomy" id="268141"/>
    <lineage>
        <taxon>Bacteria</taxon>
        <taxon>Bacillati</taxon>
        <taxon>Cyanobacteriota</taxon>
        <taxon>Cyanophyceae</taxon>
        <taxon>Leptolyngbyales</taxon>
        <taxon>Leptolyngbyaceae</taxon>
        <taxon>Phormidesmis</taxon>
    </lineage>
</organism>
<name>A0A2W4WTW7_9CYAN</name>
<dbReference type="Proteomes" id="UP000249794">
    <property type="component" value="Unassembled WGS sequence"/>
</dbReference>
<dbReference type="AlphaFoldDB" id="A0A2W4WTW7"/>
<evidence type="ECO:0000313" key="1">
    <source>
        <dbReference type="EMBL" id="PZO45329.1"/>
    </source>
</evidence>
<protein>
    <submittedName>
        <fullName evidence="1">Uncharacterized protein</fullName>
    </submittedName>
</protein>
<proteinExistence type="predicted"/>